<accession>A0AAW1XCH5</accession>
<dbReference type="Pfam" id="PF23572">
    <property type="entry name" value="GH3_C"/>
    <property type="match status" value="1"/>
</dbReference>
<organism evidence="2 3">
    <name type="scientific">Rubus argutus</name>
    <name type="common">Southern blackberry</name>
    <dbReference type="NCBI Taxonomy" id="59490"/>
    <lineage>
        <taxon>Eukaryota</taxon>
        <taxon>Viridiplantae</taxon>
        <taxon>Streptophyta</taxon>
        <taxon>Embryophyta</taxon>
        <taxon>Tracheophyta</taxon>
        <taxon>Spermatophyta</taxon>
        <taxon>Magnoliopsida</taxon>
        <taxon>eudicotyledons</taxon>
        <taxon>Gunneridae</taxon>
        <taxon>Pentapetalae</taxon>
        <taxon>rosids</taxon>
        <taxon>fabids</taxon>
        <taxon>Rosales</taxon>
        <taxon>Rosaceae</taxon>
        <taxon>Rosoideae</taxon>
        <taxon>Rosoideae incertae sedis</taxon>
        <taxon>Rubus</taxon>
    </lineage>
</organism>
<dbReference type="InterPro" id="IPR004993">
    <property type="entry name" value="GH3"/>
</dbReference>
<protein>
    <recommendedName>
        <fullName evidence="1">GH3 C-terminal domain-containing protein</fullName>
    </recommendedName>
</protein>
<feature type="domain" description="GH3 C-terminal" evidence="1">
    <location>
        <begin position="2"/>
        <end position="66"/>
    </location>
</feature>
<evidence type="ECO:0000313" key="2">
    <source>
        <dbReference type="EMBL" id="KAK9934234.1"/>
    </source>
</evidence>
<dbReference type="EMBL" id="JBEDUW010000004">
    <property type="protein sequence ID" value="KAK9934234.1"/>
    <property type="molecule type" value="Genomic_DNA"/>
</dbReference>
<dbReference type="PANTHER" id="PTHR31901">
    <property type="entry name" value="GH3 DOMAIN-CONTAINING PROTEIN"/>
    <property type="match status" value="1"/>
</dbReference>
<gene>
    <name evidence="2" type="ORF">M0R45_021386</name>
</gene>
<evidence type="ECO:0000313" key="3">
    <source>
        <dbReference type="Proteomes" id="UP001457282"/>
    </source>
</evidence>
<dbReference type="AlphaFoldDB" id="A0AAW1XCH5"/>
<comment type="caution">
    <text evidence="2">The sequence shown here is derived from an EMBL/GenBank/DDBJ whole genome shotgun (WGS) entry which is preliminary data.</text>
</comment>
<dbReference type="GO" id="GO:0016881">
    <property type="term" value="F:acid-amino acid ligase activity"/>
    <property type="evidence" value="ECO:0007669"/>
    <property type="project" value="TreeGrafter"/>
</dbReference>
<proteinExistence type="predicted"/>
<dbReference type="PANTHER" id="PTHR31901:SF33">
    <property type="entry name" value="INDOLE-3-ACETIC ACID-AMIDO SYNTHETASE GH3.17"/>
    <property type="match status" value="1"/>
</dbReference>
<dbReference type="GO" id="GO:0005737">
    <property type="term" value="C:cytoplasm"/>
    <property type="evidence" value="ECO:0007669"/>
    <property type="project" value="TreeGrafter"/>
</dbReference>
<evidence type="ECO:0000259" key="1">
    <source>
        <dbReference type="Pfam" id="PF23572"/>
    </source>
</evidence>
<dbReference type="InterPro" id="IPR055378">
    <property type="entry name" value="GH3_C"/>
</dbReference>
<dbReference type="Proteomes" id="UP001457282">
    <property type="component" value="Unassembled WGS sequence"/>
</dbReference>
<keyword evidence="3" id="KW-1185">Reference proteome</keyword>
<name>A0AAW1XCH5_RUBAR</name>
<reference evidence="2 3" key="1">
    <citation type="journal article" date="2023" name="G3 (Bethesda)">
        <title>A chromosome-length genome assembly and annotation of blackberry (Rubus argutus, cv. 'Hillquist').</title>
        <authorList>
            <person name="Bruna T."/>
            <person name="Aryal R."/>
            <person name="Dudchenko O."/>
            <person name="Sargent D.J."/>
            <person name="Mead D."/>
            <person name="Buti M."/>
            <person name="Cavallini A."/>
            <person name="Hytonen T."/>
            <person name="Andres J."/>
            <person name="Pham M."/>
            <person name="Weisz D."/>
            <person name="Mascagni F."/>
            <person name="Usai G."/>
            <person name="Natali L."/>
            <person name="Bassil N."/>
            <person name="Fernandez G.E."/>
            <person name="Lomsadze A."/>
            <person name="Armour M."/>
            <person name="Olukolu B."/>
            <person name="Poorten T."/>
            <person name="Britton C."/>
            <person name="Davik J."/>
            <person name="Ashrafi H."/>
            <person name="Aiden E.L."/>
            <person name="Borodovsky M."/>
            <person name="Worthington M."/>
        </authorList>
    </citation>
    <scope>NUCLEOTIDE SEQUENCE [LARGE SCALE GENOMIC DNA]</scope>
    <source>
        <strain evidence="2">PI 553951</strain>
    </source>
</reference>
<sequence>MEQCCSTMEESLDSVYRRCRRKDHSIGPLEIRIVNHGTFDALMDFAVSEGSSVNQYKTPRCIKSEEAIKILESRVVGRFFSKKTPFWEPFRVNGE</sequence>